<protein>
    <recommendedName>
        <fullName evidence="2">Alpha/beta hydrolase fold-3 domain-containing protein</fullName>
    </recommendedName>
</protein>
<evidence type="ECO:0000256" key="1">
    <source>
        <dbReference type="ARBA" id="ARBA00022801"/>
    </source>
</evidence>
<name>A0A8H5ZVL5_PETAA</name>
<dbReference type="Proteomes" id="UP000541154">
    <property type="component" value="Unassembled WGS sequence"/>
</dbReference>
<dbReference type="EMBL" id="SPNV01000354">
    <property type="protein sequence ID" value="KAF5856029.1"/>
    <property type="molecule type" value="Genomic_DNA"/>
</dbReference>
<dbReference type="InterPro" id="IPR029058">
    <property type="entry name" value="AB_hydrolase_fold"/>
</dbReference>
<dbReference type="Gene3D" id="3.40.50.1820">
    <property type="entry name" value="alpha/beta hydrolase"/>
    <property type="match status" value="1"/>
</dbReference>
<dbReference type="AlphaFoldDB" id="A0A8H5ZVL5"/>
<dbReference type="SUPFAM" id="SSF53474">
    <property type="entry name" value="alpha/beta-Hydrolases"/>
    <property type="match status" value="1"/>
</dbReference>
<accession>A0A8H5ZVL5</accession>
<feature type="non-terminal residue" evidence="3">
    <location>
        <position position="206"/>
    </location>
</feature>
<feature type="domain" description="Alpha/beta hydrolase fold-3" evidence="2">
    <location>
        <begin position="72"/>
        <end position="205"/>
    </location>
</feature>
<sequence>MPKPLNYYLYLKPFATLLRLLARLLAPRLTPTPTTTLHIPSRDPNRTIKVHVYTPPTTQRKQQQKGPTPLLLNFCGSGFIIQGHGLDDPYCHHIAQNTSYTVFDIQYRMSPEHPFPAPLEDAEDVISWVRSRPEVYDLDRLGLSGFSAGGNVAVSLAANHEGPFKALVAFYPVVDAVRSVEERVAVEREGVKLPGWFMRFCTKAYL</sequence>
<comment type="caution">
    <text evidence="3">The sequence shown here is derived from an EMBL/GenBank/DDBJ whole genome shotgun (WGS) entry which is preliminary data.</text>
</comment>
<proteinExistence type="predicted"/>
<dbReference type="Pfam" id="PF07859">
    <property type="entry name" value="Abhydrolase_3"/>
    <property type="match status" value="1"/>
</dbReference>
<keyword evidence="1" id="KW-0378">Hydrolase</keyword>
<evidence type="ECO:0000259" key="2">
    <source>
        <dbReference type="Pfam" id="PF07859"/>
    </source>
</evidence>
<evidence type="ECO:0000313" key="4">
    <source>
        <dbReference type="Proteomes" id="UP000541154"/>
    </source>
</evidence>
<organism evidence="3 4">
    <name type="scientific">Petromyces alliaceus</name>
    <name type="common">Aspergillus alliaceus</name>
    <dbReference type="NCBI Taxonomy" id="209559"/>
    <lineage>
        <taxon>Eukaryota</taxon>
        <taxon>Fungi</taxon>
        <taxon>Dikarya</taxon>
        <taxon>Ascomycota</taxon>
        <taxon>Pezizomycotina</taxon>
        <taxon>Eurotiomycetes</taxon>
        <taxon>Eurotiomycetidae</taxon>
        <taxon>Eurotiales</taxon>
        <taxon>Aspergillaceae</taxon>
        <taxon>Aspergillus</taxon>
        <taxon>Aspergillus subgen. Circumdati</taxon>
    </lineage>
</organism>
<gene>
    <name evidence="3" type="ORF">ETB97_007993</name>
</gene>
<keyword evidence="4" id="KW-1185">Reference proteome</keyword>
<dbReference type="InterPro" id="IPR050300">
    <property type="entry name" value="GDXG_lipolytic_enzyme"/>
</dbReference>
<dbReference type="GO" id="GO:0016787">
    <property type="term" value="F:hydrolase activity"/>
    <property type="evidence" value="ECO:0007669"/>
    <property type="project" value="UniProtKB-KW"/>
</dbReference>
<dbReference type="InterPro" id="IPR013094">
    <property type="entry name" value="AB_hydrolase_3"/>
</dbReference>
<dbReference type="PANTHER" id="PTHR48081">
    <property type="entry name" value="AB HYDROLASE SUPERFAMILY PROTEIN C4A8.06C"/>
    <property type="match status" value="1"/>
</dbReference>
<evidence type="ECO:0000313" key="3">
    <source>
        <dbReference type="EMBL" id="KAF5856029.1"/>
    </source>
</evidence>
<reference evidence="3 4" key="1">
    <citation type="submission" date="2019-04" db="EMBL/GenBank/DDBJ databases">
        <title>Aspergillus burnettii sp. nov., novel species from soil in southeast Queensland.</title>
        <authorList>
            <person name="Gilchrist C.L.M."/>
            <person name="Pitt J.I."/>
            <person name="Lange L."/>
            <person name="Lacey H.J."/>
            <person name="Vuong D."/>
            <person name="Midgley D.J."/>
            <person name="Greenfield P."/>
            <person name="Bradbury M."/>
            <person name="Lacey E."/>
            <person name="Busk P.K."/>
            <person name="Pilgaard B."/>
            <person name="Chooi Y.H."/>
            <person name="Piggott A.M."/>
        </authorList>
    </citation>
    <scope>NUCLEOTIDE SEQUENCE [LARGE SCALE GENOMIC DNA]</scope>
    <source>
        <strain evidence="3 4">FRR 5400</strain>
    </source>
</reference>